<keyword evidence="1" id="KW-0812">Transmembrane</keyword>
<dbReference type="AlphaFoldDB" id="A0A645H8T3"/>
<keyword evidence="1" id="KW-0472">Membrane</keyword>
<proteinExistence type="predicted"/>
<feature type="transmembrane region" description="Helical" evidence="1">
    <location>
        <begin position="21"/>
        <end position="44"/>
    </location>
</feature>
<reference evidence="2" key="1">
    <citation type="submission" date="2019-08" db="EMBL/GenBank/DDBJ databases">
        <authorList>
            <person name="Kucharzyk K."/>
            <person name="Murdoch R.W."/>
            <person name="Higgins S."/>
            <person name="Loffler F."/>
        </authorList>
    </citation>
    <scope>NUCLEOTIDE SEQUENCE</scope>
</reference>
<feature type="transmembrane region" description="Helical" evidence="1">
    <location>
        <begin position="56"/>
        <end position="78"/>
    </location>
</feature>
<name>A0A645H8T3_9ZZZZ</name>
<accession>A0A645H8T3</accession>
<dbReference type="EMBL" id="VSSQ01084808">
    <property type="protein sequence ID" value="MPN32674.1"/>
    <property type="molecule type" value="Genomic_DNA"/>
</dbReference>
<comment type="caution">
    <text evidence="2">The sequence shown here is derived from an EMBL/GenBank/DDBJ whole genome shotgun (WGS) entry which is preliminary data.</text>
</comment>
<evidence type="ECO:0000313" key="2">
    <source>
        <dbReference type="EMBL" id="MPN32674.1"/>
    </source>
</evidence>
<organism evidence="2">
    <name type="scientific">bioreactor metagenome</name>
    <dbReference type="NCBI Taxonomy" id="1076179"/>
    <lineage>
        <taxon>unclassified sequences</taxon>
        <taxon>metagenomes</taxon>
        <taxon>ecological metagenomes</taxon>
    </lineage>
</organism>
<protein>
    <submittedName>
        <fullName evidence="2">Uncharacterized protein</fullName>
    </submittedName>
</protein>
<gene>
    <name evidence="2" type="ORF">SDC9_180154</name>
</gene>
<sequence>MSNTNQSNLVQQLNPATLRGSFIWLIIAIFASLVTYVLALFNIVEVSRENIFYGSSFLISFIFASLIATLILFTFAVLEKPPEVFRQRIDGQRKGYCILSLILEEA</sequence>
<keyword evidence="1" id="KW-1133">Transmembrane helix</keyword>
<evidence type="ECO:0000256" key="1">
    <source>
        <dbReference type="SAM" id="Phobius"/>
    </source>
</evidence>